<gene>
    <name evidence="6" type="primary">vapC_6</name>
    <name evidence="6" type="ORF">GALL_257420</name>
</gene>
<keyword evidence="4" id="KW-0378">Hydrolase</keyword>
<reference evidence="6" key="1">
    <citation type="submission" date="2016-10" db="EMBL/GenBank/DDBJ databases">
        <title>Sequence of Gallionella enrichment culture.</title>
        <authorList>
            <person name="Poehlein A."/>
            <person name="Muehling M."/>
            <person name="Daniel R."/>
        </authorList>
    </citation>
    <scope>NUCLEOTIDE SEQUENCE</scope>
</reference>
<keyword evidence="6" id="KW-0255">Endonuclease</keyword>
<evidence type="ECO:0000256" key="3">
    <source>
        <dbReference type="ARBA" id="ARBA00022723"/>
    </source>
</evidence>
<dbReference type="GO" id="GO:0016787">
    <property type="term" value="F:hydrolase activity"/>
    <property type="evidence" value="ECO:0007669"/>
    <property type="project" value="UniProtKB-KW"/>
</dbReference>
<dbReference type="CDD" id="cd18692">
    <property type="entry name" value="PIN_VapC-like"/>
    <property type="match status" value="1"/>
</dbReference>
<evidence type="ECO:0000259" key="5">
    <source>
        <dbReference type="Pfam" id="PF01850"/>
    </source>
</evidence>
<keyword evidence="2" id="KW-0540">Nuclease</keyword>
<dbReference type="GO" id="GO:0004519">
    <property type="term" value="F:endonuclease activity"/>
    <property type="evidence" value="ECO:0007669"/>
    <property type="project" value="UniProtKB-KW"/>
</dbReference>
<dbReference type="GO" id="GO:0046872">
    <property type="term" value="F:metal ion binding"/>
    <property type="evidence" value="ECO:0007669"/>
    <property type="project" value="UniProtKB-KW"/>
</dbReference>
<sequence>MTAEYFLDTNVVAYAASARSEDAAKTAIARRLLLADSVGTSAQVLQEFFVVATRKFQPPLSIAAAELYLDALERLPVAPLTTGLVHLAIRIQERYQLSYWDAAILAAAKELAATVVYSEDLNDGQAYDGVTVINPFRPGATLPA</sequence>
<comment type="caution">
    <text evidence="6">The sequence shown here is derived from an EMBL/GenBank/DDBJ whole genome shotgun (WGS) entry which is preliminary data.</text>
</comment>
<dbReference type="AlphaFoldDB" id="A0A1J5RJP0"/>
<evidence type="ECO:0000313" key="6">
    <source>
        <dbReference type="EMBL" id="OIQ92308.1"/>
    </source>
</evidence>
<dbReference type="InterPro" id="IPR029060">
    <property type="entry name" value="PIN-like_dom_sf"/>
</dbReference>
<dbReference type="InterPro" id="IPR022907">
    <property type="entry name" value="VapC_family"/>
</dbReference>
<name>A0A1J5RJP0_9ZZZZ</name>
<accession>A0A1J5RJP0</accession>
<protein>
    <submittedName>
        <fullName evidence="6">tRNA(fMet)-specific endonuclease VapC</fullName>
    </submittedName>
</protein>
<evidence type="ECO:0000256" key="1">
    <source>
        <dbReference type="ARBA" id="ARBA00022649"/>
    </source>
</evidence>
<evidence type="ECO:0000256" key="2">
    <source>
        <dbReference type="ARBA" id="ARBA00022722"/>
    </source>
</evidence>
<dbReference type="GO" id="GO:0004540">
    <property type="term" value="F:RNA nuclease activity"/>
    <property type="evidence" value="ECO:0007669"/>
    <property type="project" value="InterPro"/>
</dbReference>
<dbReference type="HAMAP" id="MF_00265">
    <property type="entry name" value="VapC_Nob1"/>
    <property type="match status" value="1"/>
</dbReference>
<dbReference type="Gene3D" id="3.40.50.1010">
    <property type="entry name" value="5'-nuclease"/>
    <property type="match status" value="1"/>
</dbReference>
<dbReference type="EMBL" id="MLJW01000235">
    <property type="protein sequence ID" value="OIQ92308.1"/>
    <property type="molecule type" value="Genomic_DNA"/>
</dbReference>
<dbReference type="SUPFAM" id="SSF88723">
    <property type="entry name" value="PIN domain-like"/>
    <property type="match status" value="1"/>
</dbReference>
<dbReference type="Pfam" id="PF01850">
    <property type="entry name" value="PIN"/>
    <property type="match status" value="1"/>
</dbReference>
<proteinExistence type="inferred from homology"/>
<feature type="domain" description="PIN" evidence="5">
    <location>
        <begin position="5"/>
        <end position="120"/>
    </location>
</feature>
<organism evidence="6">
    <name type="scientific">mine drainage metagenome</name>
    <dbReference type="NCBI Taxonomy" id="410659"/>
    <lineage>
        <taxon>unclassified sequences</taxon>
        <taxon>metagenomes</taxon>
        <taxon>ecological metagenomes</taxon>
    </lineage>
</organism>
<evidence type="ECO:0000256" key="4">
    <source>
        <dbReference type="ARBA" id="ARBA00022801"/>
    </source>
</evidence>
<keyword evidence="3" id="KW-0479">Metal-binding</keyword>
<dbReference type="InterPro" id="IPR002716">
    <property type="entry name" value="PIN_dom"/>
</dbReference>
<keyword evidence="1" id="KW-1277">Toxin-antitoxin system</keyword>